<dbReference type="Pfam" id="PF13508">
    <property type="entry name" value="Acetyltransf_7"/>
    <property type="match status" value="1"/>
</dbReference>
<evidence type="ECO:0000313" key="5">
    <source>
        <dbReference type="Proteomes" id="UP000054270"/>
    </source>
</evidence>
<dbReference type="EMBL" id="KN817571">
    <property type="protein sequence ID" value="KJA20093.1"/>
    <property type="molecule type" value="Genomic_DNA"/>
</dbReference>
<keyword evidence="5" id="KW-1185">Reference proteome</keyword>
<dbReference type="InterPro" id="IPR050680">
    <property type="entry name" value="YpeA/RimI_acetyltransf"/>
</dbReference>
<dbReference type="PANTHER" id="PTHR43420">
    <property type="entry name" value="ACETYLTRANSFERASE"/>
    <property type="match status" value="1"/>
</dbReference>
<gene>
    <name evidence="4" type="ORF">HYPSUDRAFT_204135</name>
</gene>
<dbReference type="PROSITE" id="PS51186">
    <property type="entry name" value="GNAT"/>
    <property type="match status" value="1"/>
</dbReference>
<dbReference type="Gene3D" id="3.40.630.30">
    <property type="match status" value="1"/>
</dbReference>
<evidence type="ECO:0000313" key="4">
    <source>
        <dbReference type="EMBL" id="KJA20093.1"/>
    </source>
</evidence>
<dbReference type="Proteomes" id="UP000054270">
    <property type="component" value="Unassembled WGS sequence"/>
</dbReference>
<dbReference type="OrthoDB" id="41532at2759"/>
<dbReference type="InterPro" id="IPR000182">
    <property type="entry name" value="GNAT_dom"/>
</dbReference>
<organism evidence="4 5">
    <name type="scientific">Hypholoma sublateritium (strain FD-334 SS-4)</name>
    <dbReference type="NCBI Taxonomy" id="945553"/>
    <lineage>
        <taxon>Eukaryota</taxon>
        <taxon>Fungi</taxon>
        <taxon>Dikarya</taxon>
        <taxon>Basidiomycota</taxon>
        <taxon>Agaricomycotina</taxon>
        <taxon>Agaricomycetes</taxon>
        <taxon>Agaricomycetidae</taxon>
        <taxon>Agaricales</taxon>
        <taxon>Agaricineae</taxon>
        <taxon>Strophariaceae</taxon>
        <taxon>Hypholoma</taxon>
    </lineage>
</organism>
<dbReference type="PANTHER" id="PTHR43420:SF12">
    <property type="entry name" value="N-ACETYLTRANSFERASE DOMAIN-CONTAINING PROTEIN"/>
    <property type="match status" value="1"/>
</dbReference>
<sequence>MESNRTTTSNQGQCPPGIQLSTFKRADTLDSLLTGATSFGLNTDSNAGLDSSGRTMLVCTAVRGDRTEGNDSLLDDTEWIGSLSVLSPTRLARAPRDKPLPPHIMDAEAMGHIEIYMIIGVWVHPEQRRQGIGRLMVERALEIIRIDPWVLQTGHPSLDTATLTGEPSADVEHLERPKRQVLLHVRAANDSARELYRKIGFVMENDTTDEDLRGNSEWMSYSFDK</sequence>
<keyword evidence="1" id="KW-0808">Transferase</keyword>
<name>A0A0D2M9T6_HYPSF</name>
<keyword evidence="2" id="KW-0012">Acyltransferase</keyword>
<proteinExistence type="predicted"/>
<dbReference type="GO" id="GO:0016747">
    <property type="term" value="F:acyltransferase activity, transferring groups other than amino-acyl groups"/>
    <property type="evidence" value="ECO:0007669"/>
    <property type="project" value="InterPro"/>
</dbReference>
<dbReference type="InterPro" id="IPR016181">
    <property type="entry name" value="Acyl_CoA_acyltransferase"/>
</dbReference>
<dbReference type="AlphaFoldDB" id="A0A0D2M9T6"/>
<feature type="domain" description="N-acetyltransferase" evidence="3">
    <location>
        <begin position="56"/>
        <end position="224"/>
    </location>
</feature>
<reference evidence="5" key="1">
    <citation type="submission" date="2014-04" db="EMBL/GenBank/DDBJ databases">
        <title>Evolutionary Origins and Diversification of the Mycorrhizal Mutualists.</title>
        <authorList>
            <consortium name="DOE Joint Genome Institute"/>
            <consortium name="Mycorrhizal Genomics Consortium"/>
            <person name="Kohler A."/>
            <person name="Kuo A."/>
            <person name="Nagy L.G."/>
            <person name="Floudas D."/>
            <person name="Copeland A."/>
            <person name="Barry K.W."/>
            <person name="Cichocki N."/>
            <person name="Veneault-Fourrey C."/>
            <person name="LaButti K."/>
            <person name="Lindquist E.A."/>
            <person name="Lipzen A."/>
            <person name="Lundell T."/>
            <person name="Morin E."/>
            <person name="Murat C."/>
            <person name="Riley R."/>
            <person name="Ohm R."/>
            <person name="Sun H."/>
            <person name="Tunlid A."/>
            <person name="Henrissat B."/>
            <person name="Grigoriev I.V."/>
            <person name="Hibbett D.S."/>
            <person name="Martin F."/>
        </authorList>
    </citation>
    <scope>NUCLEOTIDE SEQUENCE [LARGE SCALE GENOMIC DNA]</scope>
    <source>
        <strain evidence="5">FD-334 SS-4</strain>
    </source>
</reference>
<evidence type="ECO:0000256" key="2">
    <source>
        <dbReference type="ARBA" id="ARBA00023315"/>
    </source>
</evidence>
<evidence type="ECO:0000259" key="3">
    <source>
        <dbReference type="PROSITE" id="PS51186"/>
    </source>
</evidence>
<protein>
    <recommendedName>
        <fullName evidence="3">N-acetyltransferase domain-containing protein</fullName>
    </recommendedName>
</protein>
<dbReference type="SUPFAM" id="SSF55729">
    <property type="entry name" value="Acyl-CoA N-acyltransferases (Nat)"/>
    <property type="match status" value="1"/>
</dbReference>
<dbReference type="CDD" id="cd04301">
    <property type="entry name" value="NAT_SF"/>
    <property type="match status" value="1"/>
</dbReference>
<evidence type="ECO:0000256" key="1">
    <source>
        <dbReference type="ARBA" id="ARBA00022679"/>
    </source>
</evidence>
<accession>A0A0D2M9T6</accession>